<dbReference type="Proteomes" id="UP000024837">
    <property type="component" value="Unassembled WGS sequence"/>
</dbReference>
<feature type="compositionally biased region" description="Basic and acidic residues" evidence="1">
    <location>
        <begin position="662"/>
        <end position="673"/>
    </location>
</feature>
<accession>W7I2A7</accession>
<gene>
    <name evidence="2" type="ORF">DRE_04186</name>
</gene>
<feature type="compositionally biased region" description="Pro residues" evidence="1">
    <location>
        <begin position="686"/>
        <end position="701"/>
    </location>
</feature>
<name>W7I2A7_9PEZI</name>
<feature type="compositionally biased region" description="Low complexity" evidence="1">
    <location>
        <begin position="395"/>
        <end position="412"/>
    </location>
</feature>
<proteinExistence type="predicted"/>
<dbReference type="EMBL" id="KI966417">
    <property type="protein sequence ID" value="EWC46463.1"/>
    <property type="molecule type" value="Genomic_DNA"/>
</dbReference>
<organism evidence="2 3">
    <name type="scientific">Drechslerella stenobrocha 248</name>
    <dbReference type="NCBI Taxonomy" id="1043628"/>
    <lineage>
        <taxon>Eukaryota</taxon>
        <taxon>Fungi</taxon>
        <taxon>Dikarya</taxon>
        <taxon>Ascomycota</taxon>
        <taxon>Pezizomycotina</taxon>
        <taxon>Orbiliomycetes</taxon>
        <taxon>Orbiliales</taxon>
        <taxon>Orbiliaceae</taxon>
        <taxon>Drechslerella</taxon>
    </lineage>
</organism>
<dbReference type="AlphaFoldDB" id="W7I2A7"/>
<feature type="region of interest" description="Disordered" evidence="1">
    <location>
        <begin position="96"/>
        <end position="120"/>
    </location>
</feature>
<feature type="compositionally biased region" description="Basic residues" evidence="1">
    <location>
        <begin position="606"/>
        <end position="619"/>
    </location>
</feature>
<feature type="compositionally biased region" description="Basic and acidic residues" evidence="1">
    <location>
        <begin position="463"/>
        <end position="480"/>
    </location>
</feature>
<feature type="region of interest" description="Disordered" evidence="1">
    <location>
        <begin position="524"/>
        <end position="707"/>
    </location>
</feature>
<feature type="compositionally biased region" description="Basic and acidic residues" evidence="1">
    <location>
        <begin position="643"/>
        <end position="654"/>
    </location>
</feature>
<dbReference type="HOGENOM" id="CLU_390297_0_0_1"/>
<feature type="compositionally biased region" description="Low complexity" evidence="1">
    <location>
        <begin position="96"/>
        <end position="117"/>
    </location>
</feature>
<feature type="compositionally biased region" description="Acidic residues" evidence="1">
    <location>
        <begin position="550"/>
        <end position="570"/>
    </location>
</feature>
<feature type="compositionally biased region" description="Polar residues" evidence="1">
    <location>
        <begin position="481"/>
        <end position="496"/>
    </location>
</feature>
<reference evidence="2 3" key="1">
    <citation type="submission" date="2013-05" db="EMBL/GenBank/DDBJ databases">
        <title>Drechslerella stenobrocha genome reveals carnivorous origination and mechanical trapping mechanism of predatory fungi.</title>
        <authorList>
            <person name="Liu X."/>
            <person name="Zhang W."/>
            <person name="Liu K."/>
        </authorList>
    </citation>
    <scope>NUCLEOTIDE SEQUENCE [LARGE SCALE GENOMIC DNA]</scope>
    <source>
        <strain evidence="2 3">248</strain>
    </source>
</reference>
<feature type="region of interest" description="Disordered" evidence="1">
    <location>
        <begin position="163"/>
        <end position="184"/>
    </location>
</feature>
<evidence type="ECO:0000256" key="1">
    <source>
        <dbReference type="SAM" id="MobiDB-lite"/>
    </source>
</evidence>
<feature type="region of interest" description="Disordered" evidence="1">
    <location>
        <begin position="223"/>
        <end position="511"/>
    </location>
</feature>
<evidence type="ECO:0000313" key="2">
    <source>
        <dbReference type="EMBL" id="EWC46463.1"/>
    </source>
</evidence>
<feature type="compositionally biased region" description="Low complexity" evidence="1">
    <location>
        <begin position="368"/>
        <end position="382"/>
    </location>
</feature>
<feature type="compositionally biased region" description="Basic residues" evidence="1">
    <location>
        <begin position="317"/>
        <end position="328"/>
    </location>
</feature>
<protein>
    <submittedName>
        <fullName evidence="2">Uncharacterized protein</fullName>
    </submittedName>
</protein>
<keyword evidence="3" id="KW-1185">Reference proteome</keyword>
<evidence type="ECO:0000313" key="3">
    <source>
        <dbReference type="Proteomes" id="UP000024837"/>
    </source>
</evidence>
<feature type="compositionally biased region" description="Basic and acidic residues" evidence="1">
    <location>
        <begin position="329"/>
        <end position="344"/>
    </location>
</feature>
<sequence>MGSQFPIPGDSNRSRRGCGRGVRRGVAILPQLAELVAVVTSGAQFLFTETDHNNIAIILFSFFRRPPVFIIALLPSTVPRLPSLLPRDSSLRSLSAPHSSFASSSASTPPVARPTASQAVTNLTPCTAPFNLTPRRRPSAGIGASSPRRLLRLRIRPAPHAAIWPAGSHHHRSRGKPSPSQPANQFALAAAAAAAVPSRTQTPTLSAAAAAAALHASPRQITSPAAVVTRRMERRGSISSITSAPPGHPVARRGSDASMTERIGWLRSDEASAPSSGRPGSRGGSPAASSPPVKQTTGKRAVSHDRVPSNTSEPSRRAPKQAAKRPAPRTHEEDHRQSADEPRKVSRPRKAPTKPRASSDPPVPSLPPAVRAAVAVAAPARKQQQKPKPKPKPEPVYSSSGNEDDSSSLPSDSEPEPQHPPTVHLKKSLRGPPADAANKKKKNVPTHSDAQGSMLARGTMRTTVRDDMVTVVEAAKERQRQNGTRPARSNSASQASHAPHKPQETDVGHSDAVMALALQLMREQQAQTAGKPVLLPSKRAKKRMRRVEEPDAAADEDDGAFIPDEAGDDSDIYRRNSYAGSVHSVASYQSDLESIPEEYSDDDGKKKKKKKKKGKGKRQQGRESVIVPGKDGVPALPNNPLLDQERERLARIRSPEPAQSKTVERKRTLEKLTGESPVPQKTAVNPPLPLPVEPSVPPASPSNPSFT</sequence>
<dbReference type="OrthoDB" id="5423926at2759"/>
<feature type="compositionally biased region" description="Low complexity" evidence="1">
    <location>
        <begin position="271"/>
        <end position="292"/>
    </location>
</feature>